<sequence>MEIKNFKKIFSVVIILTVTFSLSSCLMDDDLMTADVKTGGLIDASTLVQYLPTSDQGISLNMIVYPGPAVQVVKVYKTFYHKSTGKYSNEELLSTIDVNGSNASDTISLSPSYTWDQLIQGLSMEDYTIPSAPSSADVGDYFILTYKSVLSDGREVSSNLNTTVLVANTYAGYYISNIKYFHPTAGGHYPDEPYYQGQVLKELITINSETCSTKFAIWGSYGEEIILTINADNSIDFEVVGFTYIVKEGDPENLLLHSHYDPLTHFIYLYYHYEAPGGNRIFWEVLEPYNGG</sequence>
<evidence type="ECO:0008006" key="3">
    <source>
        <dbReference type="Google" id="ProtNLM"/>
    </source>
</evidence>
<protein>
    <recommendedName>
        <fullName evidence="3">DUF4361 domain-containing protein</fullName>
    </recommendedName>
</protein>
<dbReference type="PROSITE" id="PS51257">
    <property type="entry name" value="PROKAR_LIPOPROTEIN"/>
    <property type="match status" value="1"/>
</dbReference>
<dbReference type="RefSeq" id="WP_173075076.1">
    <property type="nucleotide sequence ID" value="NZ_CP041345.1"/>
</dbReference>
<reference evidence="1 2" key="1">
    <citation type="submission" date="2019-07" db="EMBL/GenBank/DDBJ databases">
        <title>Thalassofilum flectens gen. nov., sp. nov., a novel moderate thermophilic anaerobe from a shallow sea hot spring in Kunashir Island (Russia), representing a new family in the order Bacteroidales, and proposal of Thalassofilacea fam. nov.</title>
        <authorList>
            <person name="Kochetkova T.V."/>
            <person name="Podosokorskaya O.A."/>
            <person name="Novikov A."/>
            <person name="Elcheninov A.G."/>
            <person name="Toshchakov S.V."/>
            <person name="Kublanov I.V."/>
        </authorList>
    </citation>
    <scope>NUCLEOTIDE SEQUENCE [LARGE SCALE GENOMIC DNA]</scope>
    <source>
        <strain evidence="1 2">38-H</strain>
    </source>
</reference>
<evidence type="ECO:0000313" key="1">
    <source>
        <dbReference type="EMBL" id="QKG80396.1"/>
    </source>
</evidence>
<keyword evidence="2" id="KW-1185">Reference proteome</keyword>
<gene>
    <name evidence="1" type="ORF">FHG85_09010</name>
</gene>
<dbReference type="AlphaFoldDB" id="A0A7D3XMN9"/>
<organism evidence="1 2">
    <name type="scientific">Tenuifilum thalassicum</name>
    <dbReference type="NCBI Taxonomy" id="2590900"/>
    <lineage>
        <taxon>Bacteria</taxon>
        <taxon>Pseudomonadati</taxon>
        <taxon>Bacteroidota</taxon>
        <taxon>Bacteroidia</taxon>
        <taxon>Bacteroidales</taxon>
        <taxon>Tenuifilaceae</taxon>
        <taxon>Tenuifilum</taxon>
    </lineage>
</organism>
<name>A0A7D3XMN9_9BACT</name>
<evidence type="ECO:0000313" key="2">
    <source>
        <dbReference type="Proteomes" id="UP000500961"/>
    </source>
</evidence>
<dbReference type="EMBL" id="CP041345">
    <property type="protein sequence ID" value="QKG80396.1"/>
    <property type="molecule type" value="Genomic_DNA"/>
</dbReference>
<dbReference type="KEGG" id="ttz:FHG85_09010"/>
<accession>A0A7D3XMN9</accession>
<proteinExistence type="predicted"/>
<dbReference type="Proteomes" id="UP000500961">
    <property type="component" value="Chromosome"/>
</dbReference>